<sequence length="339" mass="36362">MSIRTKDGNIDYKKLLIQSGLYLVLLIMLIAIIIKEPSFLSIRNFKNILTQSSVRLIIALGVAGLIVTTGTDLSVGRQVGFSAVISATLLQAATTAHKVYPDMKDFPLFGAIAIVMLVGMVIGGLNGLAVAKLNLHPFIVTMGSMTIVYGINSLYYDFAGGSPIAGFAEKYSSFAQGYIDIGGFTISYLIFYALIATIIMWILWNKTKFGKNVFAVGGNIEAAKVSGVNVHWTLVKLYALSGIFYAFGGFLEAGRIGSATNNLGNMYEMDAIAACVIGGVSFYGGVGKISGVVTGVILLTVINYGLTYIGVNPYWQYIIKGLIIIVAVAFDSIKYAKKK</sequence>
<comment type="subcellular location">
    <subcellularLocation>
        <location evidence="1">Cell membrane</location>
        <topology evidence="1">Multi-pass membrane protein</topology>
    </subcellularLocation>
</comment>
<organism evidence="7 8">
    <name type="scientific">Fusobacterium necrogenes</name>
    <dbReference type="NCBI Taxonomy" id="858"/>
    <lineage>
        <taxon>Bacteria</taxon>
        <taxon>Fusobacteriati</taxon>
        <taxon>Fusobacteriota</taxon>
        <taxon>Fusobacteriia</taxon>
        <taxon>Fusobacteriales</taxon>
        <taxon>Fusobacteriaceae</taxon>
        <taxon>Fusobacterium</taxon>
    </lineage>
</organism>
<keyword evidence="8" id="KW-1185">Reference proteome</keyword>
<feature type="transmembrane region" description="Helical" evidence="6">
    <location>
        <begin position="135"/>
        <end position="156"/>
    </location>
</feature>
<keyword evidence="5 6" id="KW-0472">Membrane</keyword>
<feature type="transmembrane region" description="Helical" evidence="6">
    <location>
        <begin position="177"/>
        <end position="204"/>
    </location>
</feature>
<dbReference type="Proteomes" id="UP000255328">
    <property type="component" value="Unassembled WGS sequence"/>
</dbReference>
<evidence type="ECO:0000256" key="2">
    <source>
        <dbReference type="ARBA" id="ARBA00022475"/>
    </source>
</evidence>
<proteinExistence type="predicted"/>
<dbReference type="GO" id="GO:0005886">
    <property type="term" value="C:plasma membrane"/>
    <property type="evidence" value="ECO:0007669"/>
    <property type="project" value="UniProtKB-SubCell"/>
</dbReference>
<protein>
    <submittedName>
        <fullName evidence="7">Galactoside transport system permease protein mglC</fullName>
    </submittedName>
</protein>
<dbReference type="CDD" id="cd06579">
    <property type="entry name" value="TM_PBP1_transp_AraH_like"/>
    <property type="match status" value="1"/>
</dbReference>
<feature type="transmembrane region" description="Helical" evidence="6">
    <location>
        <begin position="272"/>
        <end position="302"/>
    </location>
</feature>
<gene>
    <name evidence="7" type="primary">mglC</name>
    <name evidence="7" type="ORF">NCTC10723_00262</name>
</gene>
<dbReference type="InterPro" id="IPR001851">
    <property type="entry name" value="ABC_transp_permease"/>
</dbReference>
<dbReference type="AlphaFoldDB" id="A0A377GVQ9"/>
<reference evidence="7 8" key="1">
    <citation type="submission" date="2018-06" db="EMBL/GenBank/DDBJ databases">
        <authorList>
            <consortium name="Pathogen Informatics"/>
            <person name="Doyle S."/>
        </authorList>
    </citation>
    <scope>NUCLEOTIDE SEQUENCE [LARGE SCALE GENOMIC DNA]</scope>
    <source>
        <strain evidence="7 8">NCTC10723</strain>
    </source>
</reference>
<dbReference type="OrthoDB" id="9813906at2"/>
<keyword evidence="2" id="KW-1003">Cell membrane</keyword>
<dbReference type="PANTHER" id="PTHR32196">
    <property type="entry name" value="ABC TRANSPORTER PERMEASE PROTEIN YPHD-RELATED-RELATED"/>
    <property type="match status" value="1"/>
</dbReference>
<dbReference type="PANTHER" id="PTHR32196:SF18">
    <property type="entry name" value="GALACTOSE_METHYL GALACTOSIDE IMPORT PERMEASE PROTEIN MGLC"/>
    <property type="match status" value="1"/>
</dbReference>
<evidence type="ECO:0000256" key="6">
    <source>
        <dbReference type="SAM" id="Phobius"/>
    </source>
</evidence>
<evidence type="ECO:0000313" key="7">
    <source>
        <dbReference type="EMBL" id="STO30832.1"/>
    </source>
</evidence>
<feature type="transmembrane region" description="Helical" evidence="6">
    <location>
        <begin position="108"/>
        <end position="129"/>
    </location>
</feature>
<feature type="transmembrane region" description="Helical" evidence="6">
    <location>
        <begin position="314"/>
        <end position="333"/>
    </location>
</feature>
<dbReference type="GO" id="GO:0022857">
    <property type="term" value="F:transmembrane transporter activity"/>
    <property type="evidence" value="ECO:0007669"/>
    <property type="project" value="InterPro"/>
</dbReference>
<evidence type="ECO:0000256" key="5">
    <source>
        <dbReference type="ARBA" id="ARBA00023136"/>
    </source>
</evidence>
<evidence type="ECO:0000256" key="3">
    <source>
        <dbReference type="ARBA" id="ARBA00022692"/>
    </source>
</evidence>
<accession>A0A377GVQ9</accession>
<feature type="transmembrane region" description="Helical" evidence="6">
    <location>
        <begin position="54"/>
        <end position="73"/>
    </location>
</feature>
<keyword evidence="3 6" id="KW-0812">Transmembrane</keyword>
<dbReference type="Pfam" id="PF02653">
    <property type="entry name" value="BPD_transp_2"/>
    <property type="match status" value="1"/>
</dbReference>
<dbReference type="RefSeq" id="WP_115268595.1">
    <property type="nucleotide sequence ID" value="NZ_CASFEE010000039.1"/>
</dbReference>
<dbReference type="EMBL" id="UGGU01000003">
    <property type="protein sequence ID" value="STO30832.1"/>
    <property type="molecule type" value="Genomic_DNA"/>
</dbReference>
<evidence type="ECO:0000313" key="8">
    <source>
        <dbReference type="Proteomes" id="UP000255328"/>
    </source>
</evidence>
<dbReference type="NCBIfam" id="NF007014">
    <property type="entry name" value="PRK09478.1"/>
    <property type="match status" value="1"/>
</dbReference>
<name>A0A377GVQ9_9FUSO</name>
<feature type="transmembrane region" description="Helical" evidence="6">
    <location>
        <begin position="15"/>
        <end position="34"/>
    </location>
</feature>
<evidence type="ECO:0000256" key="1">
    <source>
        <dbReference type="ARBA" id="ARBA00004651"/>
    </source>
</evidence>
<keyword evidence="4 6" id="KW-1133">Transmembrane helix</keyword>
<evidence type="ECO:0000256" key="4">
    <source>
        <dbReference type="ARBA" id="ARBA00022989"/>
    </source>
</evidence>